<organism evidence="2 3">
    <name type="scientific">Candidatus Avibacteroides avistercoris</name>
    <dbReference type="NCBI Taxonomy" id="2840690"/>
    <lineage>
        <taxon>Bacteria</taxon>
        <taxon>Pseudomonadati</taxon>
        <taxon>Bacteroidota</taxon>
        <taxon>Bacteroidia</taxon>
        <taxon>Bacteroidales</taxon>
        <taxon>Bacteroidaceae</taxon>
        <taxon>Bacteroidaceae incertae sedis</taxon>
        <taxon>Candidatus Avibacteroides</taxon>
    </lineage>
</organism>
<keyword evidence="1" id="KW-1133">Transmembrane helix</keyword>
<evidence type="ECO:0000256" key="1">
    <source>
        <dbReference type="SAM" id="Phobius"/>
    </source>
</evidence>
<gene>
    <name evidence="2" type="ORF">IAA93_02925</name>
</gene>
<feature type="transmembrane region" description="Helical" evidence="1">
    <location>
        <begin position="226"/>
        <end position="253"/>
    </location>
</feature>
<evidence type="ECO:0000313" key="3">
    <source>
        <dbReference type="Proteomes" id="UP000787625"/>
    </source>
</evidence>
<feature type="transmembrane region" description="Helical" evidence="1">
    <location>
        <begin position="259"/>
        <end position="280"/>
    </location>
</feature>
<dbReference type="EMBL" id="DWUP01000062">
    <property type="protein sequence ID" value="HJD52668.1"/>
    <property type="molecule type" value="Genomic_DNA"/>
</dbReference>
<keyword evidence="1" id="KW-0812">Transmembrane</keyword>
<reference evidence="2" key="1">
    <citation type="journal article" date="2021" name="PeerJ">
        <title>Extensive microbial diversity within the chicken gut microbiome revealed by metagenomics and culture.</title>
        <authorList>
            <person name="Gilroy R."/>
            <person name="Ravi A."/>
            <person name="Getino M."/>
            <person name="Pursley I."/>
            <person name="Horton D.L."/>
            <person name="Alikhan N.F."/>
            <person name="Baker D."/>
            <person name="Gharbi K."/>
            <person name="Hall N."/>
            <person name="Watson M."/>
            <person name="Adriaenssens E.M."/>
            <person name="Foster-Nyarko E."/>
            <person name="Jarju S."/>
            <person name="Secka A."/>
            <person name="Antonio M."/>
            <person name="Oren A."/>
            <person name="Chaudhuri R.R."/>
            <person name="La Ragione R."/>
            <person name="Hildebrand F."/>
            <person name="Pallen M.J."/>
        </authorList>
    </citation>
    <scope>NUCLEOTIDE SEQUENCE</scope>
    <source>
        <strain evidence="2">MalCec1-1739</strain>
    </source>
</reference>
<sequence length="569" mass="63187">MKKFGRLSRTIGTVASRCVTRFPVAFVFVLALTACLIALVSCDGFDRDTRLTSVLLYYLSVGTALSLSLHLWAEEVRSRRIRLGVQVAAHLLLLADALFCYFYDAGAAAADVAVAHIAMPVVIILSVFVLSFLREKDDVAASNFSRTALWLLLLSIFVGMVMTGGLWLLTFSLERLFALTVSGNVYISIVIVCCLTLPALMVLGLLPSGESKHDRRRGIPSLLHGLLRYLFLPLTGLYMIVLYVYGLSIVVSWQLPDGWVSWMVIVMMALCIAIVALIYPSLGNEADKFDQYVSRLLPALALPLLVLMSVGIVRRFMDYGVTINRLYLATLNMWFYIVCIGLVAGRVRRIIWIPVSFALLLALTSLLPVNYSSITRDVLRRQVKEALSQSGAAAFPLSGEEYMSLASAFTADGFDHVNGKLSYLDEYFGADSYDDMVEAGVAFDIVMAEPDTLYTYVGSDNEIMTYSRAGAMTVQLSGEYAFCTKISIDTMMAERFAIDSMLVCPLGYADDTAIIPLDTLRSYDCDGERPLPLLRTQRGNRVMIDHYYIQIDYDEGRIDCSMQGHLFHN</sequence>
<feature type="transmembrane region" description="Helical" evidence="1">
    <location>
        <begin position="55"/>
        <end position="73"/>
    </location>
</feature>
<accession>A0A9D2UHY1</accession>
<protein>
    <submittedName>
        <fullName evidence="2">DUF4153 domain-containing protein</fullName>
    </submittedName>
</protein>
<evidence type="ECO:0000313" key="2">
    <source>
        <dbReference type="EMBL" id="HJD52668.1"/>
    </source>
</evidence>
<name>A0A9D2UHY1_9BACT</name>
<feature type="transmembrane region" description="Helical" evidence="1">
    <location>
        <begin position="351"/>
        <end position="371"/>
    </location>
</feature>
<feature type="transmembrane region" description="Helical" evidence="1">
    <location>
        <begin position="112"/>
        <end position="133"/>
    </location>
</feature>
<reference evidence="2" key="2">
    <citation type="submission" date="2021-04" db="EMBL/GenBank/DDBJ databases">
        <authorList>
            <person name="Gilroy R."/>
        </authorList>
    </citation>
    <scope>NUCLEOTIDE SEQUENCE</scope>
    <source>
        <strain evidence="2">MalCec1-1739</strain>
    </source>
</reference>
<dbReference type="PROSITE" id="PS51257">
    <property type="entry name" value="PROKAR_LIPOPROTEIN"/>
    <property type="match status" value="1"/>
</dbReference>
<feature type="transmembrane region" description="Helical" evidence="1">
    <location>
        <begin position="292"/>
        <end position="313"/>
    </location>
</feature>
<dbReference type="AlphaFoldDB" id="A0A9D2UHY1"/>
<keyword evidence="1" id="KW-0472">Membrane</keyword>
<feature type="transmembrane region" description="Helical" evidence="1">
    <location>
        <begin position="149"/>
        <end position="173"/>
    </location>
</feature>
<feature type="transmembrane region" description="Helical" evidence="1">
    <location>
        <begin position="325"/>
        <end position="344"/>
    </location>
</feature>
<dbReference type="Proteomes" id="UP000787625">
    <property type="component" value="Unassembled WGS sequence"/>
</dbReference>
<proteinExistence type="predicted"/>
<comment type="caution">
    <text evidence="2">The sequence shown here is derived from an EMBL/GenBank/DDBJ whole genome shotgun (WGS) entry which is preliminary data.</text>
</comment>
<feature type="transmembrane region" description="Helical" evidence="1">
    <location>
        <begin position="185"/>
        <end position="206"/>
    </location>
</feature>
<dbReference type="Pfam" id="PF13687">
    <property type="entry name" value="DUF4153"/>
    <property type="match status" value="1"/>
</dbReference>
<dbReference type="InterPro" id="IPR025291">
    <property type="entry name" value="DUF4153"/>
</dbReference>
<feature type="transmembrane region" description="Helical" evidence="1">
    <location>
        <begin position="21"/>
        <end position="40"/>
    </location>
</feature>